<evidence type="ECO:0000256" key="6">
    <source>
        <dbReference type="ARBA" id="ARBA00022759"/>
    </source>
</evidence>
<keyword evidence="4" id="KW-0540">Nuclease</keyword>
<dbReference type="OrthoDB" id="8052860at2759"/>
<dbReference type="PROSITE" id="PS50158">
    <property type="entry name" value="ZF_CCHC"/>
    <property type="match status" value="1"/>
</dbReference>
<dbReference type="Gene3D" id="3.30.70.270">
    <property type="match status" value="1"/>
</dbReference>
<evidence type="ECO:0000256" key="8">
    <source>
        <dbReference type="ARBA" id="ARBA00022884"/>
    </source>
</evidence>
<sequence length="465" mass="52244">MSETLIELQKEMRDNKGWKQGGAPHPFPFRCYACDEVGHRAFDCPTYPNFQYNYQYPRYQNKPKTRYTNQNYEKSDSTPGKVGVHKLSPDAGMFLKAKVNGIITDLLIDTGATVTVISAKMFQKMSNMPNLIPTERDIITANGDSLHVSGKTELEIETDKFKCTNTAIDADINVNCILGLDFLRTQEANINISKGTLTIKGHQVRFYVQGHIGCSRVAISETVNIPPRSEIVVNGAITDEVPDSFEVGLVEPTDDYKRTDKAIVGRALDAKSKNIPLRLMNLSSQIQTLYGGTIIAKVEYLGHIVAENGISTDPKKIEVVKNWPEPTTVTELRSFIGFCSYYRRFIKNFGSIAKPLHSLTQKGNIFAWTDECQWSFDKLKRFLTSAPVLAHPDFKQPFILDTDASAYSIGAVLSQIQNVHEKVIAFASRSLTKSERRYCVTRRCCWQLFVLHSTSNIICLAENSQ</sequence>
<dbReference type="GO" id="GO:0004190">
    <property type="term" value="F:aspartic-type endopeptidase activity"/>
    <property type="evidence" value="ECO:0007669"/>
    <property type="project" value="UniProtKB-KW"/>
</dbReference>
<dbReference type="Gene3D" id="3.10.20.370">
    <property type="match status" value="1"/>
</dbReference>
<protein>
    <submittedName>
        <fullName evidence="14">Retrovirus-related Pol polyprotein from transposon 412</fullName>
    </submittedName>
</protein>
<evidence type="ECO:0000256" key="3">
    <source>
        <dbReference type="ARBA" id="ARBA00022695"/>
    </source>
</evidence>
<keyword evidence="11" id="KW-0511">Multifunctional enzyme</keyword>
<keyword evidence="8" id="KW-0694">RNA-binding</keyword>
<proteinExistence type="predicted"/>
<keyword evidence="12" id="KW-0863">Zinc-finger</keyword>
<keyword evidence="1" id="KW-0645">Protease</keyword>
<keyword evidence="10" id="KW-0238">DNA-binding</keyword>
<dbReference type="SUPFAM" id="SSF50630">
    <property type="entry name" value="Acid proteases"/>
    <property type="match status" value="1"/>
</dbReference>
<keyword evidence="2" id="KW-0808">Transferase</keyword>
<feature type="domain" description="CCHC-type" evidence="13">
    <location>
        <begin position="30"/>
        <end position="45"/>
    </location>
</feature>
<name>A0A6J8AHI0_MYTCO</name>
<keyword evidence="12" id="KW-0479">Metal-binding</keyword>
<keyword evidence="12" id="KW-0862">Zinc</keyword>
<dbReference type="CDD" id="cd00303">
    <property type="entry name" value="retropepsin_like"/>
    <property type="match status" value="1"/>
</dbReference>
<dbReference type="GO" id="GO:0015074">
    <property type="term" value="P:DNA integration"/>
    <property type="evidence" value="ECO:0007669"/>
    <property type="project" value="UniProtKB-KW"/>
</dbReference>
<evidence type="ECO:0000313" key="14">
    <source>
        <dbReference type="EMBL" id="CAC5368128.1"/>
    </source>
</evidence>
<accession>A0A6J8AHI0</accession>
<dbReference type="Pfam" id="PF17919">
    <property type="entry name" value="RT_RNaseH_2"/>
    <property type="match status" value="1"/>
</dbReference>
<dbReference type="Pfam" id="PF13975">
    <property type="entry name" value="gag-asp_proteas"/>
    <property type="match status" value="1"/>
</dbReference>
<keyword evidence="15" id="KW-1185">Reference proteome</keyword>
<dbReference type="InterPro" id="IPR001969">
    <property type="entry name" value="Aspartic_peptidase_AS"/>
</dbReference>
<evidence type="ECO:0000256" key="10">
    <source>
        <dbReference type="ARBA" id="ARBA00023125"/>
    </source>
</evidence>
<evidence type="ECO:0000256" key="9">
    <source>
        <dbReference type="ARBA" id="ARBA00022908"/>
    </source>
</evidence>
<dbReference type="Gene3D" id="2.40.70.10">
    <property type="entry name" value="Acid Proteases"/>
    <property type="match status" value="1"/>
</dbReference>
<evidence type="ECO:0000256" key="7">
    <source>
        <dbReference type="ARBA" id="ARBA00022842"/>
    </source>
</evidence>
<dbReference type="GO" id="GO:0003677">
    <property type="term" value="F:DNA binding"/>
    <property type="evidence" value="ECO:0007669"/>
    <property type="project" value="UniProtKB-KW"/>
</dbReference>
<dbReference type="PANTHER" id="PTHR37984:SF5">
    <property type="entry name" value="PROTEIN NYNRIN-LIKE"/>
    <property type="match status" value="1"/>
</dbReference>
<dbReference type="GO" id="GO:0003723">
    <property type="term" value="F:RNA binding"/>
    <property type="evidence" value="ECO:0007669"/>
    <property type="project" value="UniProtKB-KW"/>
</dbReference>
<reference evidence="14 15" key="1">
    <citation type="submission" date="2020-06" db="EMBL/GenBank/DDBJ databases">
        <authorList>
            <person name="Li R."/>
            <person name="Bekaert M."/>
        </authorList>
    </citation>
    <scope>NUCLEOTIDE SEQUENCE [LARGE SCALE GENOMIC DNA]</scope>
    <source>
        <strain evidence="15">wild</strain>
    </source>
</reference>
<dbReference type="AlphaFoldDB" id="A0A6J8AHI0"/>
<evidence type="ECO:0000256" key="11">
    <source>
        <dbReference type="ARBA" id="ARBA00023268"/>
    </source>
</evidence>
<dbReference type="FunFam" id="3.30.70.270:FF:000020">
    <property type="entry name" value="Transposon Tf2-6 polyprotein-like Protein"/>
    <property type="match status" value="1"/>
</dbReference>
<dbReference type="GO" id="GO:0004519">
    <property type="term" value="F:endonuclease activity"/>
    <property type="evidence" value="ECO:0007669"/>
    <property type="project" value="UniProtKB-KW"/>
</dbReference>
<dbReference type="InterPro" id="IPR036875">
    <property type="entry name" value="Znf_CCHC_sf"/>
</dbReference>
<keyword evidence="5" id="KW-0064">Aspartyl protease</keyword>
<keyword evidence="4" id="KW-0378">Hydrolase</keyword>
<evidence type="ECO:0000256" key="2">
    <source>
        <dbReference type="ARBA" id="ARBA00022679"/>
    </source>
</evidence>
<dbReference type="InterPro" id="IPR050951">
    <property type="entry name" value="Retrovirus_Pol_polyprotein"/>
</dbReference>
<dbReference type="InterPro" id="IPR043128">
    <property type="entry name" value="Rev_trsase/Diguanyl_cyclase"/>
</dbReference>
<dbReference type="PANTHER" id="PTHR37984">
    <property type="entry name" value="PROTEIN CBG26694"/>
    <property type="match status" value="1"/>
</dbReference>
<evidence type="ECO:0000313" key="15">
    <source>
        <dbReference type="Proteomes" id="UP000507470"/>
    </source>
</evidence>
<dbReference type="GO" id="GO:0008270">
    <property type="term" value="F:zinc ion binding"/>
    <property type="evidence" value="ECO:0007669"/>
    <property type="project" value="UniProtKB-KW"/>
</dbReference>
<evidence type="ECO:0000259" key="13">
    <source>
        <dbReference type="PROSITE" id="PS50158"/>
    </source>
</evidence>
<dbReference type="FunFam" id="3.10.20.370:FF:000001">
    <property type="entry name" value="Retrovirus-related Pol polyprotein from transposon 17.6-like protein"/>
    <property type="match status" value="1"/>
</dbReference>
<keyword evidence="9" id="KW-0229">DNA integration</keyword>
<dbReference type="SUPFAM" id="SSF56672">
    <property type="entry name" value="DNA/RNA polymerases"/>
    <property type="match status" value="1"/>
</dbReference>
<dbReference type="GO" id="GO:0006508">
    <property type="term" value="P:proteolysis"/>
    <property type="evidence" value="ECO:0007669"/>
    <property type="project" value="UniProtKB-KW"/>
</dbReference>
<evidence type="ECO:0000256" key="1">
    <source>
        <dbReference type="ARBA" id="ARBA00022670"/>
    </source>
</evidence>
<dbReference type="EMBL" id="CACVKT020001442">
    <property type="protein sequence ID" value="CAC5368128.1"/>
    <property type="molecule type" value="Genomic_DNA"/>
</dbReference>
<keyword evidence="3" id="KW-0548">Nucleotidyltransferase</keyword>
<evidence type="ECO:0000256" key="12">
    <source>
        <dbReference type="PROSITE-ProRule" id="PRU00047"/>
    </source>
</evidence>
<dbReference type="Pfam" id="PF00098">
    <property type="entry name" value="zf-CCHC"/>
    <property type="match status" value="1"/>
</dbReference>
<evidence type="ECO:0000256" key="4">
    <source>
        <dbReference type="ARBA" id="ARBA00022722"/>
    </source>
</evidence>
<dbReference type="InterPro" id="IPR041577">
    <property type="entry name" value="RT_RNaseH_2"/>
</dbReference>
<organism evidence="14 15">
    <name type="scientific">Mytilus coruscus</name>
    <name type="common">Sea mussel</name>
    <dbReference type="NCBI Taxonomy" id="42192"/>
    <lineage>
        <taxon>Eukaryota</taxon>
        <taxon>Metazoa</taxon>
        <taxon>Spiralia</taxon>
        <taxon>Lophotrochozoa</taxon>
        <taxon>Mollusca</taxon>
        <taxon>Bivalvia</taxon>
        <taxon>Autobranchia</taxon>
        <taxon>Pteriomorphia</taxon>
        <taxon>Mytilida</taxon>
        <taxon>Mytiloidea</taxon>
        <taxon>Mytilidae</taxon>
        <taxon>Mytilinae</taxon>
        <taxon>Mytilus</taxon>
    </lineage>
</organism>
<dbReference type="Proteomes" id="UP000507470">
    <property type="component" value="Unassembled WGS sequence"/>
</dbReference>
<dbReference type="GO" id="GO:0016779">
    <property type="term" value="F:nucleotidyltransferase activity"/>
    <property type="evidence" value="ECO:0007669"/>
    <property type="project" value="UniProtKB-KW"/>
</dbReference>
<dbReference type="InterPro" id="IPR021109">
    <property type="entry name" value="Peptidase_aspartic_dom_sf"/>
</dbReference>
<evidence type="ECO:0000256" key="5">
    <source>
        <dbReference type="ARBA" id="ARBA00022750"/>
    </source>
</evidence>
<keyword evidence="7" id="KW-0460">Magnesium</keyword>
<dbReference type="PROSITE" id="PS00141">
    <property type="entry name" value="ASP_PROTEASE"/>
    <property type="match status" value="1"/>
</dbReference>
<dbReference type="SMART" id="SM00343">
    <property type="entry name" value="ZnF_C2HC"/>
    <property type="match status" value="1"/>
</dbReference>
<dbReference type="SUPFAM" id="SSF57756">
    <property type="entry name" value="Retrovirus zinc finger-like domains"/>
    <property type="match status" value="1"/>
</dbReference>
<keyword evidence="6" id="KW-0255">Endonuclease</keyword>
<dbReference type="InterPro" id="IPR043502">
    <property type="entry name" value="DNA/RNA_pol_sf"/>
</dbReference>
<gene>
    <name evidence="14" type="ORF">MCOR_7786</name>
</gene>
<dbReference type="InterPro" id="IPR001878">
    <property type="entry name" value="Znf_CCHC"/>
</dbReference>